<comment type="caution">
    <text evidence="1">The sequence shown here is derived from an EMBL/GenBank/DDBJ whole genome shotgun (WGS) entry which is preliminary data.</text>
</comment>
<accession>A0ABR1E4T3</accession>
<sequence>MKMRVRKMARRGIFYNIHESGTARLIFRKEQGVMLGMLETDNGGTLSITGKLSEGSPEPSTSSDPIVMEVLIVDGEEGSSFKLNDVNVFVDGHKIKIENPAISFSSEQRLIGARADVVIHQYMQPSMATEQNEVFVGTMKLHLLTRERPKESIRCESVCEQDVILEQSDDFLA</sequence>
<keyword evidence="2" id="KW-1185">Reference proteome</keyword>
<evidence type="ECO:0000313" key="1">
    <source>
        <dbReference type="EMBL" id="KAK6757648.1"/>
    </source>
</evidence>
<name>A0ABR1E4T3_NECAM</name>
<dbReference type="EMBL" id="JAVFWL010000005">
    <property type="protein sequence ID" value="KAK6757648.1"/>
    <property type="molecule type" value="Genomic_DNA"/>
</dbReference>
<reference evidence="1 2" key="1">
    <citation type="submission" date="2023-08" db="EMBL/GenBank/DDBJ databases">
        <title>A Necator americanus chromosomal reference genome.</title>
        <authorList>
            <person name="Ilik V."/>
            <person name="Petrzelkova K.J."/>
            <person name="Pardy F."/>
            <person name="Fuh T."/>
            <person name="Niatou-Singa F.S."/>
            <person name="Gouil Q."/>
            <person name="Baker L."/>
            <person name="Ritchie M.E."/>
            <person name="Jex A.R."/>
            <person name="Gazzola D."/>
            <person name="Li H."/>
            <person name="Toshio Fujiwara R."/>
            <person name="Zhan B."/>
            <person name="Aroian R.V."/>
            <person name="Pafco B."/>
            <person name="Schwarz E.M."/>
        </authorList>
    </citation>
    <scope>NUCLEOTIDE SEQUENCE [LARGE SCALE GENOMIC DNA]</scope>
    <source>
        <strain evidence="1 2">Aroian</strain>
        <tissue evidence="1">Whole animal</tissue>
    </source>
</reference>
<gene>
    <name evidence="1" type="primary">Necator_chrV.g20244</name>
    <name evidence="1" type="ORF">RB195_015452</name>
</gene>
<evidence type="ECO:0000313" key="2">
    <source>
        <dbReference type="Proteomes" id="UP001303046"/>
    </source>
</evidence>
<dbReference type="Proteomes" id="UP001303046">
    <property type="component" value="Unassembled WGS sequence"/>
</dbReference>
<proteinExistence type="predicted"/>
<protein>
    <submittedName>
        <fullName evidence="1">Uncharacterized protein</fullName>
    </submittedName>
</protein>
<organism evidence="1 2">
    <name type="scientific">Necator americanus</name>
    <name type="common">Human hookworm</name>
    <dbReference type="NCBI Taxonomy" id="51031"/>
    <lineage>
        <taxon>Eukaryota</taxon>
        <taxon>Metazoa</taxon>
        <taxon>Ecdysozoa</taxon>
        <taxon>Nematoda</taxon>
        <taxon>Chromadorea</taxon>
        <taxon>Rhabditida</taxon>
        <taxon>Rhabditina</taxon>
        <taxon>Rhabditomorpha</taxon>
        <taxon>Strongyloidea</taxon>
        <taxon>Ancylostomatidae</taxon>
        <taxon>Bunostominae</taxon>
        <taxon>Necator</taxon>
    </lineage>
</organism>